<feature type="region of interest" description="Disordered" evidence="1">
    <location>
        <begin position="21"/>
        <end position="62"/>
    </location>
</feature>
<evidence type="ECO:0000313" key="2">
    <source>
        <dbReference type="EMBL" id="GIE66526.1"/>
    </source>
</evidence>
<sequence length="62" mass="6078">MGWVAMTGGGRNAEADAAGAAVTGDSGGLAGNGSGGAPQAAVNSSRPTARGMWRVWGDTRSW</sequence>
<comment type="caution">
    <text evidence="2">The sequence shown here is derived from an EMBL/GenBank/DDBJ whole genome shotgun (WGS) entry which is preliminary data.</text>
</comment>
<name>A0ABQ4B774_9ACTN</name>
<evidence type="ECO:0000313" key="3">
    <source>
        <dbReference type="Proteomes" id="UP000624709"/>
    </source>
</evidence>
<accession>A0ABQ4B774</accession>
<protein>
    <submittedName>
        <fullName evidence="2">Uncharacterized protein</fullName>
    </submittedName>
</protein>
<evidence type="ECO:0000256" key="1">
    <source>
        <dbReference type="SAM" id="MobiDB-lite"/>
    </source>
</evidence>
<keyword evidence="3" id="KW-1185">Reference proteome</keyword>
<organism evidence="2 3">
    <name type="scientific">Actinoplanes palleronii</name>
    <dbReference type="NCBI Taxonomy" id="113570"/>
    <lineage>
        <taxon>Bacteria</taxon>
        <taxon>Bacillati</taxon>
        <taxon>Actinomycetota</taxon>
        <taxon>Actinomycetes</taxon>
        <taxon>Micromonosporales</taxon>
        <taxon>Micromonosporaceae</taxon>
        <taxon>Actinoplanes</taxon>
    </lineage>
</organism>
<dbReference type="Proteomes" id="UP000624709">
    <property type="component" value="Unassembled WGS sequence"/>
</dbReference>
<gene>
    <name evidence="2" type="ORF">Apa02nite_026340</name>
</gene>
<feature type="compositionally biased region" description="Gly residues" evidence="1">
    <location>
        <begin position="25"/>
        <end position="36"/>
    </location>
</feature>
<dbReference type="EMBL" id="BOMS01000035">
    <property type="protein sequence ID" value="GIE66526.1"/>
    <property type="molecule type" value="Genomic_DNA"/>
</dbReference>
<reference evidence="2 3" key="1">
    <citation type="submission" date="2021-01" db="EMBL/GenBank/DDBJ databases">
        <title>Whole genome shotgun sequence of Actinoplanes palleronii NBRC 14916.</title>
        <authorList>
            <person name="Komaki H."/>
            <person name="Tamura T."/>
        </authorList>
    </citation>
    <scope>NUCLEOTIDE SEQUENCE [LARGE SCALE GENOMIC DNA]</scope>
    <source>
        <strain evidence="2 3">NBRC 14916</strain>
    </source>
</reference>
<proteinExistence type="predicted"/>